<dbReference type="Proteomes" id="UP001187415">
    <property type="component" value="Unassembled WGS sequence"/>
</dbReference>
<evidence type="ECO:0000256" key="1">
    <source>
        <dbReference type="SAM" id="MobiDB-lite"/>
    </source>
</evidence>
<organism evidence="2 3">
    <name type="scientific">Channa striata</name>
    <name type="common">Snakehead murrel</name>
    <name type="synonym">Ophicephalus striatus</name>
    <dbReference type="NCBI Taxonomy" id="64152"/>
    <lineage>
        <taxon>Eukaryota</taxon>
        <taxon>Metazoa</taxon>
        <taxon>Chordata</taxon>
        <taxon>Craniata</taxon>
        <taxon>Vertebrata</taxon>
        <taxon>Euteleostomi</taxon>
        <taxon>Actinopterygii</taxon>
        <taxon>Neopterygii</taxon>
        <taxon>Teleostei</taxon>
        <taxon>Neoteleostei</taxon>
        <taxon>Acanthomorphata</taxon>
        <taxon>Anabantaria</taxon>
        <taxon>Anabantiformes</taxon>
        <taxon>Channoidei</taxon>
        <taxon>Channidae</taxon>
        <taxon>Channa</taxon>
    </lineage>
</organism>
<name>A0AA88MZU3_CHASR</name>
<dbReference type="AlphaFoldDB" id="A0AA88MZU3"/>
<proteinExistence type="predicted"/>
<evidence type="ECO:0000313" key="2">
    <source>
        <dbReference type="EMBL" id="KAK2844967.1"/>
    </source>
</evidence>
<feature type="region of interest" description="Disordered" evidence="1">
    <location>
        <begin position="205"/>
        <end position="250"/>
    </location>
</feature>
<evidence type="ECO:0000313" key="3">
    <source>
        <dbReference type="Proteomes" id="UP001187415"/>
    </source>
</evidence>
<comment type="caution">
    <text evidence="2">The sequence shown here is derived from an EMBL/GenBank/DDBJ whole genome shotgun (WGS) entry which is preliminary data.</text>
</comment>
<keyword evidence="3" id="KW-1185">Reference proteome</keyword>
<reference evidence="2" key="1">
    <citation type="submission" date="2023-07" db="EMBL/GenBank/DDBJ databases">
        <title>Chromosome-level Genome Assembly of Striped Snakehead (Channa striata).</title>
        <authorList>
            <person name="Liu H."/>
        </authorList>
    </citation>
    <scope>NUCLEOTIDE SEQUENCE</scope>
    <source>
        <strain evidence="2">Gz</strain>
        <tissue evidence="2">Muscle</tissue>
    </source>
</reference>
<sequence>MASTPSASALSAVLRCRGNIWTRNTPTKRPATAAYSLGLAGGALRDSPDERTGPNQEPAWEAFVNGERVVVTRRLRVTHRPPRVAGNTLRENGFSGRETFGHVELSQLPGDAHSAARGVQNRLTRDRPTRTKIRFKYETYAANICNIVFAREISSSRAGVLKVSLRGNAGQLVKTLRRTCLTLTELVSEFMRLWSFSSSSSDGASHLQCQQHEEKIKHKVPQANEHRPTDLTSSKGGFDYGQKVTEDRPD</sequence>
<accession>A0AA88MZU3</accession>
<protein>
    <submittedName>
        <fullName evidence="2">Uncharacterized protein</fullName>
    </submittedName>
</protein>
<dbReference type="EMBL" id="JAUPFM010000008">
    <property type="protein sequence ID" value="KAK2844967.1"/>
    <property type="molecule type" value="Genomic_DNA"/>
</dbReference>
<gene>
    <name evidence="2" type="ORF">Q5P01_011626</name>
</gene>